<gene>
    <name evidence="1" type="ORF">H8E29_14990</name>
</gene>
<sequence length="106" mass="12527">MINLCNLTEYELHLIWSIDRREMIENIYYFRGGELVLEPEYYDMQGWPPGAAERAKSLGAKKMYISAVPVENAIHFYQYLGCTLAEEVYAELFELKPEDIHLEYRI</sequence>
<evidence type="ECO:0000313" key="2">
    <source>
        <dbReference type="Proteomes" id="UP000614469"/>
    </source>
</evidence>
<organism evidence="1 2">
    <name type="scientific">Candidatus Desulfolinea nitratireducens</name>
    <dbReference type="NCBI Taxonomy" id="2841698"/>
    <lineage>
        <taxon>Bacteria</taxon>
        <taxon>Bacillati</taxon>
        <taxon>Chloroflexota</taxon>
        <taxon>Anaerolineae</taxon>
        <taxon>Anaerolineales</taxon>
        <taxon>Anaerolineales incertae sedis</taxon>
        <taxon>Candidatus Desulfolinea</taxon>
    </lineage>
</organism>
<dbReference type="AlphaFoldDB" id="A0A8J6TFK8"/>
<reference evidence="1 2" key="1">
    <citation type="submission" date="2020-08" db="EMBL/GenBank/DDBJ databases">
        <title>Bridging the membrane lipid divide: bacteria of the FCB group superphylum have the potential to synthesize archaeal ether lipids.</title>
        <authorList>
            <person name="Villanueva L."/>
            <person name="Von Meijenfeldt F.A.B."/>
            <person name="Westbye A.B."/>
            <person name="Yadav S."/>
            <person name="Hopmans E.C."/>
            <person name="Dutilh B.E."/>
            <person name="Sinninghe Damste J.S."/>
        </authorList>
    </citation>
    <scope>NUCLEOTIDE SEQUENCE [LARGE SCALE GENOMIC DNA]</scope>
    <source>
        <strain evidence="1">NIOZ-UU36</strain>
    </source>
</reference>
<protein>
    <submittedName>
        <fullName evidence="1">Uncharacterized protein</fullName>
    </submittedName>
</protein>
<comment type="caution">
    <text evidence="1">The sequence shown here is derived from an EMBL/GenBank/DDBJ whole genome shotgun (WGS) entry which is preliminary data.</text>
</comment>
<dbReference type="Proteomes" id="UP000614469">
    <property type="component" value="Unassembled WGS sequence"/>
</dbReference>
<evidence type="ECO:0000313" key="1">
    <source>
        <dbReference type="EMBL" id="MBC8336566.1"/>
    </source>
</evidence>
<dbReference type="EMBL" id="JACNJN010000172">
    <property type="protein sequence ID" value="MBC8336566.1"/>
    <property type="molecule type" value="Genomic_DNA"/>
</dbReference>
<accession>A0A8J6TFK8</accession>
<name>A0A8J6TFK8_9CHLR</name>
<proteinExistence type="predicted"/>